<evidence type="ECO:0000256" key="2">
    <source>
        <dbReference type="SAM" id="MobiDB-lite"/>
    </source>
</evidence>
<sequence length="824" mass="94771">MPSLEKMPDTTTTESQQIPSTRESISGNNCDAAQNIISEVASNISRDWKISEVLSSDRTEEVQKNETISNVYVETVGEETTSTSIISELQCRTPIVASKQHQTLTLSTMKSKVPFHESELPSSPTELACYVRTYADEISFLVNEQYCDTSHLCENCYSMRMELERLANKLESIAKSKEVKVKAIHSVTKDLSANEEIEQKLNIHEQLIEEKKRSDELQSANEILSKNLEKEENLRKLKEKELEDFKFLFEDSIIEQSKKIEELESRNEQLMKALQKQGQMSFIEPKQLKEEKDRKLEGSEFDKSIDTEEFTIPNVQVETELPNAKGESDEPGMKLDGVESENTEAIELLNNIVKSGSLTSMQNKIEEILAICQNQSQKQFQNDIMEESTNTVIMNNQKIEAIAAENKNFGTMNNLSYKLDRCCDAIEFQNSQIKALENNLISANEETKKATIVTVLLIEKNSLADENFAEERRLLMRQTVEKALKNYDRIIETHKAEEGEKTDAICSKIFEVMKAIENQKNLFLHTSQNTEEKFFSKIEQERAKWEKTVEIFNEKLTSMVDNLQNDAHNMERKIDGSKLFNEEMIKMNTINVELAKTLKVMEEKYSKLEAEFNIVKQKWQEDLAFSKNKLHKIRQKNGILKKTIQSLEGKLNKSEKGMKEMKERCEEKERIMNERIENFDTDDDDEENMVVAKQRIKLLLLDNNRLGDACDEADEEIEKLKNELENLKAKLANLEEEKCPSSNFEDQTDSFDSAKKHLKPKANWLNLADSLESLKSGQSTTSQQYNCNVQEEMLMDLLNEIPIEGESEVSEISEISEENDYSTL</sequence>
<evidence type="ECO:0000313" key="3">
    <source>
        <dbReference type="EMBL" id="VDN59174.1"/>
    </source>
</evidence>
<feature type="coiled-coil region" evidence="1">
    <location>
        <begin position="419"/>
        <end position="453"/>
    </location>
</feature>
<dbReference type="Proteomes" id="UP000274756">
    <property type="component" value="Unassembled WGS sequence"/>
</dbReference>
<feature type="coiled-coil region" evidence="1">
    <location>
        <begin position="535"/>
        <end position="678"/>
    </location>
</feature>
<reference evidence="3 5" key="2">
    <citation type="submission" date="2018-11" db="EMBL/GenBank/DDBJ databases">
        <authorList>
            <consortium name="Pathogen Informatics"/>
        </authorList>
    </citation>
    <scope>NUCLEOTIDE SEQUENCE [LARGE SCALE GENOMIC DNA]</scope>
</reference>
<dbReference type="EMBL" id="UYYG01001177">
    <property type="protein sequence ID" value="VDN59174.1"/>
    <property type="molecule type" value="Genomic_DNA"/>
</dbReference>
<name>A0A158Q4Q0_DRAME</name>
<dbReference type="OrthoDB" id="5877991at2759"/>
<protein>
    <submittedName>
        <fullName evidence="6">GRIP domain-containing protein</fullName>
    </submittedName>
</protein>
<dbReference type="Proteomes" id="UP000038040">
    <property type="component" value="Unplaced"/>
</dbReference>
<reference evidence="6" key="1">
    <citation type="submission" date="2016-04" db="UniProtKB">
        <authorList>
            <consortium name="WormBaseParasite"/>
        </authorList>
    </citation>
    <scope>IDENTIFICATION</scope>
</reference>
<dbReference type="STRING" id="318479.A0A158Q4Q0"/>
<evidence type="ECO:0000256" key="1">
    <source>
        <dbReference type="SAM" id="Coils"/>
    </source>
</evidence>
<evidence type="ECO:0000313" key="4">
    <source>
        <dbReference type="Proteomes" id="UP000038040"/>
    </source>
</evidence>
<proteinExistence type="predicted"/>
<keyword evidence="1" id="KW-0175">Coiled coil</keyword>
<evidence type="ECO:0000313" key="5">
    <source>
        <dbReference type="Proteomes" id="UP000274756"/>
    </source>
</evidence>
<keyword evidence="5" id="KW-1185">Reference proteome</keyword>
<feature type="coiled-coil region" evidence="1">
    <location>
        <begin position="160"/>
        <end position="280"/>
    </location>
</feature>
<feature type="coiled-coil region" evidence="1">
    <location>
        <begin position="703"/>
        <end position="737"/>
    </location>
</feature>
<feature type="region of interest" description="Disordered" evidence="2">
    <location>
        <begin position="1"/>
        <end position="28"/>
    </location>
</feature>
<dbReference type="AlphaFoldDB" id="A0A158Q4Q0"/>
<accession>A0A158Q4Q0</accession>
<feature type="compositionally biased region" description="Polar residues" evidence="2">
    <location>
        <begin position="9"/>
        <end position="28"/>
    </location>
</feature>
<evidence type="ECO:0000313" key="6">
    <source>
        <dbReference type="WBParaSite" id="DME_0000534801-mRNA-1"/>
    </source>
</evidence>
<dbReference type="WBParaSite" id="DME_0000534801-mRNA-1">
    <property type="protein sequence ID" value="DME_0000534801-mRNA-1"/>
    <property type="gene ID" value="DME_0000534801"/>
</dbReference>
<organism evidence="4 6">
    <name type="scientific">Dracunculus medinensis</name>
    <name type="common">Guinea worm</name>
    <dbReference type="NCBI Taxonomy" id="318479"/>
    <lineage>
        <taxon>Eukaryota</taxon>
        <taxon>Metazoa</taxon>
        <taxon>Ecdysozoa</taxon>
        <taxon>Nematoda</taxon>
        <taxon>Chromadorea</taxon>
        <taxon>Rhabditida</taxon>
        <taxon>Spirurina</taxon>
        <taxon>Dracunculoidea</taxon>
        <taxon>Dracunculidae</taxon>
        <taxon>Dracunculus</taxon>
    </lineage>
</organism>
<gene>
    <name evidence="3" type="ORF">DME_LOCUS9147</name>
</gene>